<evidence type="ECO:0000313" key="10">
    <source>
        <dbReference type="Proteomes" id="UP000005207"/>
    </source>
</evidence>
<feature type="transmembrane region" description="Helical" evidence="8">
    <location>
        <begin position="162"/>
        <end position="184"/>
    </location>
</feature>
<keyword evidence="2 8" id="KW-0796">Tight junction</keyword>
<dbReference type="PANTHER" id="PTHR12002">
    <property type="entry name" value="CLAUDIN"/>
    <property type="match status" value="1"/>
</dbReference>
<comment type="subcellular location">
    <subcellularLocation>
        <location evidence="8">Cell junction</location>
        <location evidence="8">Tight junction</location>
    </subcellularLocation>
    <subcellularLocation>
        <location evidence="8">Cell membrane</location>
        <topology evidence="8">Multi-pass membrane protein</topology>
    </subcellularLocation>
</comment>
<dbReference type="Ensembl" id="ENSONIT00000026427.2">
    <property type="protein sequence ID" value="ENSONIP00000026403.2"/>
    <property type="gene ID" value="ENSONIG00000021101.2"/>
</dbReference>
<feature type="transmembrane region" description="Helical" evidence="8">
    <location>
        <begin position="118"/>
        <end position="142"/>
    </location>
</feature>
<feature type="transmembrane region" description="Helical" evidence="8">
    <location>
        <begin position="7"/>
        <end position="30"/>
    </location>
</feature>
<dbReference type="Gene3D" id="1.20.140.150">
    <property type="match status" value="1"/>
</dbReference>
<feature type="transmembrane region" description="Helical" evidence="8">
    <location>
        <begin position="83"/>
        <end position="106"/>
    </location>
</feature>
<protein>
    <recommendedName>
        <fullName evidence="8">Claudin</fullName>
    </recommendedName>
</protein>
<dbReference type="InterPro" id="IPR017974">
    <property type="entry name" value="Claudin_CS"/>
</dbReference>
<evidence type="ECO:0000256" key="8">
    <source>
        <dbReference type="RuleBase" id="RU060637"/>
    </source>
</evidence>
<dbReference type="InterPro" id="IPR004031">
    <property type="entry name" value="PMP22/EMP/MP20/Claudin"/>
</dbReference>
<keyword evidence="4 8" id="KW-0812">Transmembrane</keyword>
<evidence type="ECO:0000256" key="3">
    <source>
        <dbReference type="ARBA" id="ARBA00022475"/>
    </source>
</evidence>
<keyword evidence="7 8" id="KW-0472">Membrane</keyword>
<comment type="similarity">
    <text evidence="1 8">Belongs to the claudin family.</text>
</comment>
<dbReference type="OMA" id="ILACNEY"/>
<keyword evidence="5 8" id="KW-0965">Cell junction</keyword>
<dbReference type="GeneTree" id="ENSGT00940000165704"/>
<dbReference type="GO" id="GO:0005198">
    <property type="term" value="F:structural molecule activity"/>
    <property type="evidence" value="ECO:0007669"/>
    <property type="project" value="InterPro"/>
</dbReference>
<comment type="function">
    <text evidence="8">Claudins function as major constituents of the tight junction complexes that regulate the permeability of epithelia.</text>
</comment>
<dbReference type="GO" id="GO:0005923">
    <property type="term" value="C:bicellular tight junction"/>
    <property type="evidence" value="ECO:0007669"/>
    <property type="project" value="UniProtKB-SubCell"/>
</dbReference>
<dbReference type="Pfam" id="PF00822">
    <property type="entry name" value="PMP22_Claudin"/>
    <property type="match status" value="1"/>
</dbReference>
<reference evidence="9" key="2">
    <citation type="submission" date="2025-08" db="UniProtKB">
        <authorList>
            <consortium name="Ensembl"/>
        </authorList>
    </citation>
    <scope>IDENTIFICATION</scope>
</reference>
<dbReference type="InParanoid" id="I3KZ56"/>
<proteinExistence type="inferred from homology"/>
<evidence type="ECO:0000256" key="7">
    <source>
        <dbReference type="ARBA" id="ARBA00023136"/>
    </source>
</evidence>
<evidence type="ECO:0000313" key="9">
    <source>
        <dbReference type="Ensembl" id="ENSONIP00000026403.2"/>
    </source>
</evidence>
<evidence type="ECO:0000256" key="4">
    <source>
        <dbReference type="ARBA" id="ARBA00022692"/>
    </source>
</evidence>
<keyword evidence="3 8" id="KW-1003">Cell membrane</keyword>
<name>I3KZ56_ORENI</name>
<evidence type="ECO:0000256" key="6">
    <source>
        <dbReference type="ARBA" id="ARBA00022989"/>
    </source>
</evidence>
<dbReference type="GO" id="GO:0005886">
    <property type="term" value="C:plasma membrane"/>
    <property type="evidence" value="ECO:0007669"/>
    <property type="project" value="UniProtKB-SubCell"/>
</dbReference>
<sequence length="210" mass="23099">MTAGVRHLLGLALAIVSFVGTIVICALPQWRIEKIFWESSNVAPQVFIEGLWKVCGPYSAHTECKEYEEPFVSISQDLEVARALIVIAIIVGVIGILLGAAGSKFINFVPDERKRSKIAMASGVVCIIAGIFVLIPISWTTITTTTIQNNFNNFLPHGTLELGASLYIGWITTLIIMLSICSCIQNIFLQYLFNGFCVKYDCIVTVKLSH</sequence>
<dbReference type="Proteomes" id="UP000005207">
    <property type="component" value="Linkage group LG10"/>
</dbReference>
<reference evidence="9" key="3">
    <citation type="submission" date="2025-09" db="UniProtKB">
        <authorList>
            <consortium name="Ensembl"/>
        </authorList>
    </citation>
    <scope>IDENTIFICATION</scope>
</reference>
<organism evidence="9 10">
    <name type="scientific">Oreochromis niloticus</name>
    <name type="common">Nile tilapia</name>
    <name type="synonym">Tilapia nilotica</name>
    <dbReference type="NCBI Taxonomy" id="8128"/>
    <lineage>
        <taxon>Eukaryota</taxon>
        <taxon>Metazoa</taxon>
        <taxon>Chordata</taxon>
        <taxon>Craniata</taxon>
        <taxon>Vertebrata</taxon>
        <taxon>Euteleostomi</taxon>
        <taxon>Actinopterygii</taxon>
        <taxon>Neopterygii</taxon>
        <taxon>Teleostei</taxon>
        <taxon>Neoteleostei</taxon>
        <taxon>Acanthomorphata</taxon>
        <taxon>Ovalentaria</taxon>
        <taxon>Cichlomorphae</taxon>
        <taxon>Cichliformes</taxon>
        <taxon>Cichlidae</taxon>
        <taxon>African cichlids</taxon>
        <taxon>Pseudocrenilabrinae</taxon>
        <taxon>Oreochromini</taxon>
        <taxon>Oreochromis</taxon>
    </lineage>
</organism>
<dbReference type="PROSITE" id="PS01346">
    <property type="entry name" value="CLAUDIN"/>
    <property type="match status" value="1"/>
</dbReference>
<dbReference type="STRING" id="8128.ENSONIP00000026403"/>
<evidence type="ECO:0000256" key="2">
    <source>
        <dbReference type="ARBA" id="ARBA00022427"/>
    </source>
</evidence>
<dbReference type="InterPro" id="IPR006187">
    <property type="entry name" value="Claudin"/>
</dbReference>
<dbReference type="HOGENOM" id="CLU_076370_1_2_1"/>
<dbReference type="PRINTS" id="PR01077">
    <property type="entry name" value="CLAUDIN"/>
</dbReference>
<evidence type="ECO:0000256" key="1">
    <source>
        <dbReference type="ARBA" id="ARBA00008295"/>
    </source>
</evidence>
<accession>I3KZ56</accession>
<keyword evidence="6 8" id="KW-1133">Transmembrane helix</keyword>
<dbReference type="AlphaFoldDB" id="I3KZ56"/>
<evidence type="ECO:0000256" key="5">
    <source>
        <dbReference type="ARBA" id="ARBA00022949"/>
    </source>
</evidence>
<reference evidence="10" key="1">
    <citation type="submission" date="2012-01" db="EMBL/GenBank/DDBJ databases">
        <title>The Genome Sequence of Oreochromis niloticus (Nile Tilapia).</title>
        <authorList>
            <consortium name="Broad Institute Genome Assembly Team"/>
            <consortium name="Broad Institute Sequencing Platform"/>
            <person name="Di Palma F."/>
            <person name="Johnson J."/>
            <person name="Lander E.S."/>
            <person name="Lindblad-Toh K."/>
        </authorList>
    </citation>
    <scope>NUCLEOTIDE SEQUENCE [LARGE SCALE GENOMIC DNA]</scope>
</reference>
<dbReference type="eggNOG" id="ENOG502QSCN">
    <property type="taxonomic scope" value="Eukaryota"/>
</dbReference>
<keyword evidence="10" id="KW-1185">Reference proteome</keyword>